<comment type="caution">
    <text evidence="2">The sequence shown here is derived from an EMBL/GenBank/DDBJ whole genome shotgun (WGS) entry which is preliminary data.</text>
</comment>
<organism evidence="2 3">
    <name type="scientific">Ophiocordyceps polyrhachis-furcata BCC 54312</name>
    <dbReference type="NCBI Taxonomy" id="1330021"/>
    <lineage>
        <taxon>Eukaryota</taxon>
        <taxon>Fungi</taxon>
        <taxon>Dikarya</taxon>
        <taxon>Ascomycota</taxon>
        <taxon>Pezizomycotina</taxon>
        <taxon>Sordariomycetes</taxon>
        <taxon>Hypocreomycetidae</taxon>
        <taxon>Hypocreales</taxon>
        <taxon>Ophiocordycipitaceae</taxon>
        <taxon>Ophiocordyceps</taxon>
    </lineage>
</organism>
<reference evidence="2 3" key="1">
    <citation type="journal article" date="2015" name="BMC Genomics">
        <title>Insights from the genome of Ophiocordyceps polyrhachis-furcata to pathogenicity and host specificity in insect fungi.</title>
        <authorList>
            <person name="Wichadakul D."/>
            <person name="Kobmoo N."/>
            <person name="Ingsriswang S."/>
            <person name="Tangphatsornruang S."/>
            <person name="Chantasingh D."/>
            <person name="Luangsa-ard J.J."/>
            <person name="Eurwilaichitr L."/>
        </authorList>
    </citation>
    <scope>NUCLEOTIDE SEQUENCE [LARGE SCALE GENOMIC DNA]</scope>
    <source>
        <strain evidence="2 3">BCC 54312</strain>
    </source>
</reference>
<evidence type="ECO:0000313" key="3">
    <source>
        <dbReference type="Proteomes" id="UP000253664"/>
    </source>
</evidence>
<evidence type="ECO:0000313" key="2">
    <source>
        <dbReference type="EMBL" id="RCI17460.1"/>
    </source>
</evidence>
<dbReference type="Proteomes" id="UP000253664">
    <property type="component" value="Unassembled WGS sequence"/>
</dbReference>
<dbReference type="AlphaFoldDB" id="A0A367LT10"/>
<protein>
    <submittedName>
        <fullName evidence="2">Uncharacterized protein</fullName>
    </submittedName>
</protein>
<keyword evidence="3" id="KW-1185">Reference proteome</keyword>
<evidence type="ECO:0000256" key="1">
    <source>
        <dbReference type="SAM" id="MobiDB-lite"/>
    </source>
</evidence>
<feature type="compositionally biased region" description="Basic residues" evidence="1">
    <location>
        <begin position="426"/>
        <end position="439"/>
    </location>
</feature>
<feature type="region of interest" description="Disordered" evidence="1">
    <location>
        <begin position="421"/>
        <end position="456"/>
    </location>
</feature>
<name>A0A367LT10_9HYPO</name>
<dbReference type="EMBL" id="LKCN02000001">
    <property type="protein sequence ID" value="RCI17460.1"/>
    <property type="molecule type" value="Genomic_DNA"/>
</dbReference>
<sequence length="456" mass="50781">MKKKKGFLVWTAGGHARVFFFFNPRDGVLPVVNELVTKERASGLILLLLRPVGSSNESSLTLVLSVGGKVCRVEGEKGCNYLLNNPVPGLGWGGEGLGSTYKVVPHLRPTLELRHLTHLLQEDEAKSVFETPISSFPLPSSSSSLHSLGRCSSDHRTRLWTLTPLKKKIPDSSGLRIHPASGRWRDVADLCQASHSILFQHFFFFFRFFPADGKQKAREERAERAPAVAETAIPLCLSLGTARCRSPAVGGQRWFVTCRPQQERRKQNKQNITKQNKMEDKVSIGQESAVGLVGGTTVDFSHLSGSWKLSLALAPANLPRQQPVWYDLWSIHCERGVLIRQGTNSCSISCEITIGERQKDHIHIHTYLRTVEADLYARYEQVQPLSYTYIRKAPIDKSTMNPICKARTYQSKTARLFFPKATGSIARHKPPPPSTRRRGRDTPTGQAAVSLDVAPV</sequence>
<accession>A0A367LT10</accession>
<gene>
    <name evidence="2" type="ORF">L249_2937</name>
</gene>
<proteinExistence type="predicted"/>